<sequence length="288" mass="30353">MWAWKSIVSKVLLTQRPKHTTKSYKITQELAPNLITTDSLSDTHLSQPSTSSSPPPSIKMSQVETLTATQVPTGAAAANDFEAAERKRAEDAAAVDAAIATATAALQAASLAPPAEAAKSVPNGVSAPAKVAPAPARGPAPVDTPALPPASAAPKFAAYGATDVSVIPDEPLEKWLRTHHKEETGEFLSVVQERSGANIDWAWGPFVLKLVISFTGVTGEFGINIPFFGYKKLIDINGDLIQGVGAGFDIGIASGSIKLYLKGRQVFFEIHAQAFGAKWDKTVVLITL</sequence>
<evidence type="ECO:0000313" key="3">
    <source>
        <dbReference type="Proteomes" id="UP000027195"/>
    </source>
</evidence>
<feature type="region of interest" description="Disordered" evidence="1">
    <location>
        <begin position="39"/>
        <end position="61"/>
    </location>
</feature>
<dbReference type="InParanoid" id="A0A067MHS6"/>
<dbReference type="OrthoDB" id="3177353at2759"/>
<organism evidence="2 3">
    <name type="scientific">Botryobasidium botryosum (strain FD-172 SS1)</name>
    <dbReference type="NCBI Taxonomy" id="930990"/>
    <lineage>
        <taxon>Eukaryota</taxon>
        <taxon>Fungi</taxon>
        <taxon>Dikarya</taxon>
        <taxon>Basidiomycota</taxon>
        <taxon>Agaricomycotina</taxon>
        <taxon>Agaricomycetes</taxon>
        <taxon>Cantharellales</taxon>
        <taxon>Botryobasidiaceae</taxon>
        <taxon>Botryobasidium</taxon>
    </lineage>
</organism>
<accession>A0A067MHS6</accession>
<keyword evidence="3" id="KW-1185">Reference proteome</keyword>
<proteinExistence type="predicted"/>
<dbReference type="HOGENOM" id="CLU_091048_0_0_1"/>
<protein>
    <submittedName>
        <fullName evidence="2">Uncharacterized protein</fullName>
    </submittedName>
</protein>
<reference evidence="3" key="1">
    <citation type="journal article" date="2014" name="Proc. Natl. Acad. Sci. U.S.A.">
        <title>Extensive sampling of basidiomycete genomes demonstrates inadequacy of the white-rot/brown-rot paradigm for wood decay fungi.</title>
        <authorList>
            <person name="Riley R."/>
            <person name="Salamov A.A."/>
            <person name="Brown D.W."/>
            <person name="Nagy L.G."/>
            <person name="Floudas D."/>
            <person name="Held B.W."/>
            <person name="Levasseur A."/>
            <person name="Lombard V."/>
            <person name="Morin E."/>
            <person name="Otillar R."/>
            <person name="Lindquist E.A."/>
            <person name="Sun H."/>
            <person name="LaButti K.M."/>
            <person name="Schmutz J."/>
            <person name="Jabbour D."/>
            <person name="Luo H."/>
            <person name="Baker S.E."/>
            <person name="Pisabarro A.G."/>
            <person name="Walton J.D."/>
            <person name="Blanchette R.A."/>
            <person name="Henrissat B."/>
            <person name="Martin F."/>
            <person name="Cullen D."/>
            <person name="Hibbett D.S."/>
            <person name="Grigoriev I.V."/>
        </authorList>
    </citation>
    <scope>NUCLEOTIDE SEQUENCE [LARGE SCALE GENOMIC DNA]</scope>
    <source>
        <strain evidence="3">FD-172 SS1</strain>
    </source>
</reference>
<name>A0A067MHS6_BOTB1</name>
<dbReference type="AlphaFoldDB" id="A0A067MHS6"/>
<gene>
    <name evidence="2" type="ORF">BOTBODRAFT_455264</name>
</gene>
<dbReference type="STRING" id="930990.A0A067MHS6"/>
<evidence type="ECO:0000313" key="2">
    <source>
        <dbReference type="EMBL" id="KDQ11432.1"/>
    </source>
</evidence>
<dbReference type="EMBL" id="KL198058">
    <property type="protein sequence ID" value="KDQ11432.1"/>
    <property type="molecule type" value="Genomic_DNA"/>
</dbReference>
<dbReference type="Proteomes" id="UP000027195">
    <property type="component" value="Unassembled WGS sequence"/>
</dbReference>
<evidence type="ECO:0000256" key="1">
    <source>
        <dbReference type="SAM" id="MobiDB-lite"/>
    </source>
</evidence>